<keyword evidence="2" id="KW-1185">Reference proteome</keyword>
<reference evidence="1 2" key="1">
    <citation type="submission" date="2020-10" db="EMBL/GenBank/DDBJ databases">
        <title>Plant Genome Project.</title>
        <authorList>
            <person name="Zhang R.-G."/>
        </authorList>
    </citation>
    <scope>NUCLEOTIDE SEQUENCE [LARGE SCALE GENOMIC DNA]</scope>
    <source>
        <strain evidence="1">FAFU-HL-1</strain>
        <tissue evidence="1">Leaf</tissue>
    </source>
</reference>
<protein>
    <submittedName>
        <fullName evidence="1">Uncharacterized protein</fullName>
    </submittedName>
</protein>
<dbReference type="Proteomes" id="UP000657918">
    <property type="component" value="Unassembled WGS sequence"/>
</dbReference>
<accession>A0A835K9I9</accession>
<gene>
    <name evidence="1" type="ORF">SADUNF_Sadunf05G0042400</name>
</gene>
<dbReference type="OrthoDB" id="1932324at2759"/>
<organism evidence="1 2">
    <name type="scientific">Salix dunnii</name>
    <dbReference type="NCBI Taxonomy" id="1413687"/>
    <lineage>
        <taxon>Eukaryota</taxon>
        <taxon>Viridiplantae</taxon>
        <taxon>Streptophyta</taxon>
        <taxon>Embryophyta</taxon>
        <taxon>Tracheophyta</taxon>
        <taxon>Spermatophyta</taxon>
        <taxon>Magnoliopsida</taxon>
        <taxon>eudicotyledons</taxon>
        <taxon>Gunneridae</taxon>
        <taxon>Pentapetalae</taxon>
        <taxon>rosids</taxon>
        <taxon>fabids</taxon>
        <taxon>Malpighiales</taxon>
        <taxon>Salicaceae</taxon>
        <taxon>Saliceae</taxon>
        <taxon>Salix</taxon>
    </lineage>
</organism>
<sequence>MVKSGLTPYSGSLYGVVEVGICMSTTQMVIPPPLRLPRVTRFLKSYVLKMHFANNYVLAQVFHSPSAMVASSASSQEKALRSTMENA</sequence>
<name>A0A835K9I9_9ROSI</name>
<dbReference type="EMBL" id="JADGMS010000005">
    <property type="protein sequence ID" value="KAF9681821.1"/>
    <property type="molecule type" value="Genomic_DNA"/>
</dbReference>
<evidence type="ECO:0000313" key="1">
    <source>
        <dbReference type="EMBL" id="KAF9681821.1"/>
    </source>
</evidence>
<dbReference type="SUPFAM" id="SSF53137">
    <property type="entry name" value="Translational machinery components"/>
    <property type="match status" value="1"/>
</dbReference>
<dbReference type="AlphaFoldDB" id="A0A835K9I9"/>
<comment type="caution">
    <text evidence="1">The sequence shown here is derived from an EMBL/GenBank/DDBJ whole genome shotgun (WGS) entry which is preliminary data.</text>
</comment>
<evidence type="ECO:0000313" key="2">
    <source>
        <dbReference type="Proteomes" id="UP000657918"/>
    </source>
</evidence>
<proteinExistence type="predicted"/>